<name>A0A8C6QJU6_NANGA</name>
<sequence length="107" mass="11970">MDTLVLGRWRRRRSEELPALGDAKRMCRRPEANGHERGSHTVSPCTLLSWRTEDQEIRPQAPPAPQPEGSQEKPSSVILQNSGWSSAQLCLRCIAGESGHFNHTGNR</sequence>
<feature type="compositionally biased region" description="Basic and acidic residues" evidence="1">
    <location>
        <begin position="27"/>
        <end position="39"/>
    </location>
</feature>
<keyword evidence="3" id="KW-1185">Reference proteome</keyword>
<evidence type="ECO:0000256" key="1">
    <source>
        <dbReference type="SAM" id="MobiDB-lite"/>
    </source>
</evidence>
<reference evidence="2" key="1">
    <citation type="submission" date="2025-08" db="UniProtKB">
        <authorList>
            <consortium name="Ensembl"/>
        </authorList>
    </citation>
    <scope>IDENTIFICATION</scope>
</reference>
<dbReference type="GeneTree" id="ENSGT01030000236277"/>
<accession>A0A8C6QJU6</accession>
<dbReference type="GeneID" id="115070172"/>
<gene>
    <name evidence="2" type="primary">CUNH10orf143</name>
</gene>
<reference evidence="2" key="2">
    <citation type="submission" date="2025-09" db="UniProtKB">
        <authorList>
            <consortium name="Ensembl"/>
        </authorList>
    </citation>
    <scope>IDENTIFICATION</scope>
</reference>
<proteinExistence type="predicted"/>
<dbReference type="OrthoDB" id="5955292at2759"/>
<dbReference type="AlphaFoldDB" id="A0A8C6QJU6"/>
<organism evidence="2 3">
    <name type="scientific">Nannospalax galili</name>
    <name type="common">Northern Israeli blind subterranean mole rat</name>
    <name type="synonym">Spalax galili</name>
    <dbReference type="NCBI Taxonomy" id="1026970"/>
    <lineage>
        <taxon>Eukaryota</taxon>
        <taxon>Metazoa</taxon>
        <taxon>Chordata</taxon>
        <taxon>Craniata</taxon>
        <taxon>Vertebrata</taxon>
        <taxon>Euteleostomi</taxon>
        <taxon>Mammalia</taxon>
        <taxon>Eutheria</taxon>
        <taxon>Euarchontoglires</taxon>
        <taxon>Glires</taxon>
        <taxon>Rodentia</taxon>
        <taxon>Myomorpha</taxon>
        <taxon>Muroidea</taxon>
        <taxon>Spalacidae</taxon>
        <taxon>Spalacinae</taxon>
        <taxon>Nannospalax</taxon>
    </lineage>
</organism>
<evidence type="ECO:0000313" key="2">
    <source>
        <dbReference type="Ensembl" id="ENSNGAP00000004471.1"/>
    </source>
</evidence>
<feature type="compositionally biased region" description="Polar residues" evidence="1">
    <location>
        <begin position="68"/>
        <end position="79"/>
    </location>
</feature>
<dbReference type="RefSeq" id="XP_029418923.1">
    <property type="nucleotide sequence ID" value="XM_029563063.1"/>
</dbReference>
<dbReference type="CTD" id="113414026"/>
<dbReference type="Ensembl" id="ENSNGAT00000007211.1">
    <property type="protein sequence ID" value="ENSNGAP00000004471.1"/>
    <property type="gene ID" value="ENSNGAG00000005888.1"/>
</dbReference>
<feature type="region of interest" description="Disordered" evidence="1">
    <location>
        <begin position="27"/>
        <end position="79"/>
    </location>
</feature>
<protein>
    <submittedName>
        <fullName evidence="2">Uncharacterized protein</fullName>
    </submittedName>
</protein>
<evidence type="ECO:0000313" key="3">
    <source>
        <dbReference type="Proteomes" id="UP000694381"/>
    </source>
</evidence>
<dbReference type="Proteomes" id="UP000694381">
    <property type="component" value="Unassembled WGS sequence"/>
</dbReference>